<feature type="compositionally biased region" description="Basic and acidic residues" evidence="1">
    <location>
        <begin position="128"/>
        <end position="137"/>
    </location>
</feature>
<sequence>MIDDFPSDFASQVFADKVVSEQELTEARKINQDCYNAAGLSVSWNAYGRETVEGADPTSTEPPSAMGRCSFADGGVMVMYYQMLLNPRNEDEVELRAACLVKAGIARAGYTGADLLRDYEAKSVPWKPDDEKARNCLDDPLGLVNSKTTQ</sequence>
<protein>
    <submittedName>
        <fullName evidence="2">Uncharacterized protein</fullName>
    </submittedName>
</protein>
<dbReference type="EMBL" id="NAEP01000052">
    <property type="protein sequence ID" value="PDQ34486.1"/>
    <property type="molecule type" value="Genomic_DNA"/>
</dbReference>
<organism evidence="2 3">
    <name type="scientific">Candidatus Lumbricidiphila eiseniae</name>
    <dbReference type="NCBI Taxonomy" id="1969409"/>
    <lineage>
        <taxon>Bacteria</taxon>
        <taxon>Bacillati</taxon>
        <taxon>Actinomycetota</taxon>
        <taxon>Actinomycetes</taxon>
        <taxon>Micrococcales</taxon>
        <taxon>Microbacteriaceae</taxon>
        <taxon>Candidatus Lumbricidiphila</taxon>
    </lineage>
</organism>
<dbReference type="Proteomes" id="UP000219994">
    <property type="component" value="Unassembled WGS sequence"/>
</dbReference>
<evidence type="ECO:0000313" key="3">
    <source>
        <dbReference type="Proteomes" id="UP000219994"/>
    </source>
</evidence>
<gene>
    <name evidence="2" type="ORF">B5766_11205</name>
</gene>
<name>A0A2A6FPG2_9MICO</name>
<reference evidence="3" key="1">
    <citation type="submission" date="2017-03" db="EMBL/GenBank/DDBJ databases">
        <authorList>
            <person name="Lund M.B."/>
        </authorList>
    </citation>
    <scope>NUCLEOTIDE SEQUENCE [LARGE SCALE GENOMIC DNA]</scope>
</reference>
<evidence type="ECO:0000313" key="2">
    <source>
        <dbReference type="EMBL" id="PDQ34486.1"/>
    </source>
</evidence>
<comment type="caution">
    <text evidence="2">The sequence shown here is derived from an EMBL/GenBank/DDBJ whole genome shotgun (WGS) entry which is preliminary data.</text>
</comment>
<proteinExistence type="predicted"/>
<accession>A0A2A6FPG2</accession>
<evidence type="ECO:0000256" key="1">
    <source>
        <dbReference type="SAM" id="MobiDB-lite"/>
    </source>
</evidence>
<feature type="region of interest" description="Disordered" evidence="1">
    <location>
        <begin position="128"/>
        <end position="150"/>
    </location>
</feature>
<dbReference type="AlphaFoldDB" id="A0A2A6FPG2"/>